<dbReference type="AlphaFoldDB" id="A0A267WLV3"/>
<proteinExistence type="predicted"/>
<evidence type="ECO:0000313" key="2">
    <source>
        <dbReference type="Proteomes" id="UP000216789"/>
    </source>
</evidence>
<sequence>MSVTVKRVDRKSSQRFYELIVETAEVTVRVPFNGYELDDLEKQIDRCFNED</sequence>
<name>A0A267WLV3_BIFPS</name>
<accession>A0A267WLV3</accession>
<comment type="caution">
    <text evidence="1">The sequence shown here is derived from an EMBL/GenBank/DDBJ whole genome shotgun (WGS) entry which is preliminary data.</text>
</comment>
<gene>
    <name evidence="1" type="ORF">BPS1E_0979</name>
</gene>
<dbReference type="RefSeq" id="WP_165505023.1">
    <property type="nucleotide sequence ID" value="NZ_JADNCZ010000005.1"/>
</dbReference>
<protein>
    <submittedName>
        <fullName evidence="1">Uncharacterized protein</fullName>
    </submittedName>
</protein>
<reference evidence="1 2" key="1">
    <citation type="journal article" date="2017" name="ISME J.">
        <title>Unveiling bifidobacterial biogeography across the mammalian branch of the tree of life.</title>
        <authorList>
            <person name="Milani C."/>
            <person name="Mangifesta M."/>
            <person name="Mancabelli L."/>
            <person name="Lugli G.A."/>
            <person name="James K."/>
            <person name="Duranti S."/>
            <person name="Turroni F."/>
            <person name="Ferrario C."/>
            <person name="Ossiprandi M.C."/>
            <person name="van Sinderen D."/>
            <person name="Ventura M."/>
        </authorList>
    </citation>
    <scope>NUCLEOTIDE SEQUENCE [LARGE SCALE GENOMIC DNA]</scope>
    <source>
        <strain evidence="1 2">1E</strain>
    </source>
</reference>
<dbReference type="Proteomes" id="UP000216789">
    <property type="component" value="Unassembled WGS sequence"/>
</dbReference>
<dbReference type="EMBL" id="MNLB01000004">
    <property type="protein sequence ID" value="PAC73587.1"/>
    <property type="molecule type" value="Genomic_DNA"/>
</dbReference>
<evidence type="ECO:0000313" key="1">
    <source>
        <dbReference type="EMBL" id="PAC73587.1"/>
    </source>
</evidence>
<organism evidence="1 2">
    <name type="scientific">Bifidobacterium pseudocatenulatum</name>
    <dbReference type="NCBI Taxonomy" id="28026"/>
    <lineage>
        <taxon>Bacteria</taxon>
        <taxon>Bacillati</taxon>
        <taxon>Actinomycetota</taxon>
        <taxon>Actinomycetes</taxon>
        <taxon>Bifidobacteriales</taxon>
        <taxon>Bifidobacteriaceae</taxon>
        <taxon>Bifidobacterium</taxon>
    </lineage>
</organism>